<gene>
    <name evidence="6" type="ORF">EI555_001759</name>
</gene>
<evidence type="ECO:0000313" key="7">
    <source>
        <dbReference type="Proteomes" id="UP000308365"/>
    </source>
</evidence>
<dbReference type="Proteomes" id="UP000308365">
    <property type="component" value="Unassembled WGS sequence"/>
</dbReference>
<evidence type="ECO:0000256" key="4">
    <source>
        <dbReference type="SAM" id="MobiDB-lite"/>
    </source>
</evidence>
<keyword evidence="2" id="KW-0963">Cytoplasm</keyword>
<dbReference type="InterPro" id="IPR003108">
    <property type="entry name" value="GAR_dom"/>
</dbReference>
<proteinExistence type="predicted"/>
<feature type="domain" description="GAR" evidence="5">
    <location>
        <begin position="5"/>
        <end position="87"/>
    </location>
</feature>
<dbReference type="Gene3D" id="3.30.920.20">
    <property type="entry name" value="Gas2-like domain"/>
    <property type="match status" value="1"/>
</dbReference>
<evidence type="ECO:0000256" key="3">
    <source>
        <dbReference type="ARBA" id="ARBA00023212"/>
    </source>
</evidence>
<dbReference type="PROSITE" id="PS51460">
    <property type="entry name" value="GAR"/>
    <property type="match status" value="1"/>
</dbReference>
<dbReference type="Pfam" id="PF02187">
    <property type="entry name" value="GAS2"/>
    <property type="match status" value="1"/>
</dbReference>
<name>A0A4U1F4N3_MONMO</name>
<feature type="compositionally biased region" description="Low complexity" evidence="4">
    <location>
        <begin position="136"/>
        <end position="155"/>
    </location>
</feature>
<accession>A0A4U1F4N3</accession>
<evidence type="ECO:0000313" key="6">
    <source>
        <dbReference type="EMBL" id="TKC44312.1"/>
    </source>
</evidence>
<feature type="compositionally biased region" description="Polar residues" evidence="4">
    <location>
        <begin position="102"/>
        <end position="118"/>
    </location>
</feature>
<dbReference type="SUPFAM" id="SSF143575">
    <property type="entry name" value="GAS2 domain-like"/>
    <property type="match status" value="1"/>
</dbReference>
<sequence>RSWPTPGFRGLAAVLPAVTRPHGEEAPGCTPGHEPQPARHVSQRDLMDSVLAFAPVPAQVSQGALMVRVGGGWVALDEYLVENDPERSGGAEPMGQGLVIPSRQTGSLLGTETPSLPRSRQESHSVMEAASEDSLARQPQDEAAAQAAGPEAGARPGRRRGLDKRGPWVEVNACTSGPMGPLGR</sequence>
<evidence type="ECO:0000256" key="2">
    <source>
        <dbReference type="ARBA" id="ARBA00022490"/>
    </source>
</evidence>
<feature type="region of interest" description="Disordered" evidence="4">
    <location>
        <begin position="21"/>
        <end position="40"/>
    </location>
</feature>
<comment type="caution">
    <text evidence="6">The sequence shown here is derived from an EMBL/GenBank/DDBJ whole genome shotgun (WGS) entry which is preliminary data.</text>
</comment>
<dbReference type="AlphaFoldDB" id="A0A4U1F4N3"/>
<feature type="region of interest" description="Disordered" evidence="4">
    <location>
        <begin position="84"/>
        <end position="184"/>
    </location>
</feature>
<feature type="non-terminal residue" evidence="6">
    <location>
        <position position="1"/>
    </location>
</feature>
<dbReference type="GO" id="GO:0005856">
    <property type="term" value="C:cytoskeleton"/>
    <property type="evidence" value="ECO:0007669"/>
    <property type="project" value="UniProtKB-SubCell"/>
</dbReference>
<dbReference type="EMBL" id="RWIC01000405">
    <property type="protein sequence ID" value="TKC44312.1"/>
    <property type="molecule type" value="Genomic_DNA"/>
</dbReference>
<dbReference type="GO" id="GO:0008017">
    <property type="term" value="F:microtubule binding"/>
    <property type="evidence" value="ECO:0007669"/>
    <property type="project" value="InterPro"/>
</dbReference>
<protein>
    <recommendedName>
        <fullName evidence="5">GAR domain-containing protein</fullName>
    </recommendedName>
</protein>
<evidence type="ECO:0000259" key="5">
    <source>
        <dbReference type="PROSITE" id="PS51460"/>
    </source>
</evidence>
<evidence type="ECO:0000256" key="1">
    <source>
        <dbReference type="ARBA" id="ARBA00004245"/>
    </source>
</evidence>
<keyword evidence="3" id="KW-0206">Cytoskeleton</keyword>
<reference evidence="7" key="1">
    <citation type="journal article" date="2019" name="IScience">
        <title>Narwhal Genome Reveals Long-Term Low Genetic Diversity despite Current Large Abundance Size.</title>
        <authorList>
            <person name="Westbury M.V."/>
            <person name="Petersen B."/>
            <person name="Garde E."/>
            <person name="Heide-Jorgensen M.P."/>
            <person name="Lorenzen E.D."/>
        </authorList>
    </citation>
    <scope>NUCLEOTIDE SEQUENCE [LARGE SCALE GENOMIC DNA]</scope>
</reference>
<dbReference type="SMART" id="SM00243">
    <property type="entry name" value="GAS2"/>
    <property type="match status" value="1"/>
</dbReference>
<comment type="subcellular location">
    <subcellularLocation>
        <location evidence="1">Cytoplasm</location>
        <location evidence="1">Cytoskeleton</location>
    </subcellularLocation>
</comment>
<dbReference type="InterPro" id="IPR036534">
    <property type="entry name" value="GAR_dom_sf"/>
</dbReference>
<organism evidence="6 7">
    <name type="scientific">Monodon monoceros</name>
    <name type="common">Narwhal</name>
    <name type="synonym">Ceratodon monodon</name>
    <dbReference type="NCBI Taxonomy" id="40151"/>
    <lineage>
        <taxon>Eukaryota</taxon>
        <taxon>Metazoa</taxon>
        <taxon>Chordata</taxon>
        <taxon>Craniata</taxon>
        <taxon>Vertebrata</taxon>
        <taxon>Euteleostomi</taxon>
        <taxon>Mammalia</taxon>
        <taxon>Eutheria</taxon>
        <taxon>Laurasiatheria</taxon>
        <taxon>Artiodactyla</taxon>
        <taxon>Whippomorpha</taxon>
        <taxon>Cetacea</taxon>
        <taxon>Odontoceti</taxon>
        <taxon>Monodontidae</taxon>
        <taxon>Monodon</taxon>
    </lineage>
</organism>